<gene>
    <name evidence="1" type="ORF">FE782_18530</name>
</gene>
<reference evidence="1 2" key="1">
    <citation type="submission" date="2019-05" db="EMBL/GenBank/DDBJ databases">
        <authorList>
            <person name="Narsing Rao M.P."/>
            <person name="Li W.J."/>
        </authorList>
    </citation>
    <scope>NUCLEOTIDE SEQUENCE [LARGE SCALE GENOMIC DNA]</scope>
    <source>
        <strain evidence="1 2">SYSU_K30003</strain>
    </source>
</reference>
<organism evidence="1 2">
    <name type="scientific">Paenibacillus antri</name>
    <dbReference type="NCBI Taxonomy" id="2582848"/>
    <lineage>
        <taxon>Bacteria</taxon>
        <taxon>Bacillati</taxon>
        <taxon>Bacillota</taxon>
        <taxon>Bacilli</taxon>
        <taxon>Bacillales</taxon>
        <taxon>Paenibacillaceae</taxon>
        <taxon>Paenibacillus</taxon>
    </lineage>
</organism>
<dbReference type="RefSeq" id="WP_138195733.1">
    <property type="nucleotide sequence ID" value="NZ_VCIW01000013.1"/>
</dbReference>
<accession>A0A5R9G4J8</accession>
<dbReference type="AlphaFoldDB" id="A0A5R9G4J8"/>
<comment type="caution">
    <text evidence="1">The sequence shown here is derived from an EMBL/GenBank/DDBJ whole genome shotgun (WGS) entry which is preliminary data.</text>
</comment>
<name>A0A5R9G4J8_9BACL</name>
<sequence length="94" mass="10598">MAQIRSKRDAESFMNAFEETAAWDEAGGKRYFVFADRERGGSWTLMRYPDGAWTIHGKGETYCDDGETRLTAEEACAFVWKHRAAVNRAIGEAA</sequence>
<evidence type="ECO:0000313" key="1">
    <source>
        <dbReference type="EMBL" id="TLS50701.1"/>
    </source>
</evidence>
<protein>
    <submittedName>
        <fullName evidence="1">Uncharacterized protein</fullName>
    </submittedName>
</protein>
<proteinExistence type="predicted"/>
<evidence type="ECO:0000313" key="2">
    <source>
        <dbReference type="Proteomes" id="UP000309676"/>
    </source>
</evidence>
<dbReference type="EMBL" id="VCIW01000013">
    <property type="protein sequence ID" value="TLS50701.1"/>
    <property type="molecule type" value="Genomic_DNA"/>
</dbReference>
<dbReference type="Proteomes" id="UP000309676">
    <property type="component" value="Unassembled WGS sequence"/>
</dbReference>
<dbReference type="OrthoDB" id="2882430at2"/>
<keyword evidence="2" id="KW-1185">Reference proteome</keyword>